<evidence type="ECO:0000313" key="1">
    <source>
        <dbReference type="EMBL" id="MDR6300714.1"/>
    </source>
</evidence>
<comment type="caution">
    <text evidence="1">The sequence shown here is derived from an EMBL/GenBank/DDBJ whole genome shotgun (WGS) entry which is preliminary data.</text>
</comment>
<name>A0ABU1K547_9FLAO</name>
<sequence length="241" mass="28831">MILIYIFFVFAILIVAYRYSSKRIEFYGGYQKLWAHRVNDFKKLKASQEKFPGIELDLVYNSNGNWLDIYHPPSKSKNINLRDYIKKIHKNNLGVWLDIKNMDASNSDEIFTEINASLENSFFKKENIIIESPNPYTLEKFHQNGFRTSYYLPQNLSRSNKHEIENIKEFLQKYPFLEISTSYEDYQVLKKYFPTITKNFWILNSSYSIDILKNYKSIREMVNDSTVKTLLTPYNNFNKYF</sequence>
<dbReference type="Proteomes" id="UP001257659">
    <property type="component" value="Unassembled WGS sequence"/>
</dbReference>
<dbReference type="RefSeq" id="WP_309727615.1">
    <property type="nucleotide sequence ID" value="NZ_JAVDQA010000003.1"/>
</dbReference>
<accession>A0ABU1K547</accession>
<reference evidence="1 2" key="1">
    <citation type="submission" date="2023-07" db="EMBL/GenBank/DDBJ databases">
        <title>Genomic Encyclopedia of Type Strains, Phase IV (KMG-IV): sequencing the most valuable type-strain genomes for metagenomic binning, comparative biology and taxonomic classification.</title>
        <authorList>
            <person name="Goeker M."/>
        </authorList>
    </citation>
    <scope>NUCLEOTIDE SEQUENCE [LARGE SCALE GENOMIC DNA]</scope>
    <source>
        <strain evidence="1 2">DSM 102814</strain>
    </source>
</reference>
<dbReference type="EMBL" id="JAVDQA010000003">
    <property type="protein sequence ID" value="MDR6300714.1"/>
    <property type="molecule type" value="Genomic_DNA"/>
</dbReference>
<keyword evidence="2" id="KW-1185">Reference proteome</keyword>
<evidence type="ECO:0000313" key="2">
    <source>
        <dbReference type="Proteomes" id="UP001257659"/>
    </source>
</evidence>
<gene>
    <name evidence="1" type="ORF">GGR31_001357</name>
</gene>
<proteinExistence type="predicted"/>
<dbReference type="Gene3D" id="3.20.20.190">
    <property type="entry name" value="Phosphatidylinositol (PI) phosphodiesterase"/>
    <property type="match status" value="1"/>
</dbReference>
<evidence type="ECO:0008006" key="3">
    <source>
        <dbReference type="Google" id="ProtNLM"/>
    </source>
</evidence>
<organism evidence="1 2">
    <name type="scientific">Mesonia maritima</name>
    <dbReference type="NCBI Taxonomy" id="1793873"/>
    <lineage>
        <taxon>Bacteria</taxon>
        <taxon>Pseudomonadati</taxon>
        <taxon>Bacteroidota</taxon>
        <taxon>Flavobacteriia</taxon>
        <taxon>Flavobacteriales</taxon>
        <taxon>Flavobacteriaceae</taxon>
        <taxon>Mesonia</taxon>
    </lineage>
</organism>
<dbReference type="InterPro" id="IPR017946">
    <property type="entry name" value="PLC-like_Pdiesterase_TIM-brl"/>
</dbReference>
<protein>
    <recommendedName>
        <fullName evidence="3">Glycoside-hydrolase family GH114 TIM-barrel domain-containing protein</fullName>
    </recommendedName>
</protein>